<dbReference type="SMART" id="SM00320">
    <property type="entry name" value="WD40"/>
    <property type="match status" value="3"/>
</dbReference>
<dbReference type="Gene3D" id="2.130.10.10">
    <property type="entry name" value="YVTN repeat-like/Quinoprotein amine dehydrogenase"/>
    <property type="match status" value="2"/>
</dbReference>
<dbReference type="Proteomes" id="UP000053989">
    <property type="component" value="Unassembled WGS sequence"/>
</dbReference>
<evidence type="ECO:0000313" key="6">
    <source>
        <dbReference type="Proteomes" id="UP000053989"/>
    </source>
</evidence>
<reference evidence="6" key="2">
    <citation type="submission" date="2015-01" db="EMBL/GenBank/DDBJ databases">
        <title>Evolutionary Origins and Diversification of the Mycorrhizal Mutualists.</title>
        <authorList>
            <consortium name="DOE Joint Genome Institute"/>
            <consortium name="Mycorrhizal Genomics Consortium"/>
            <person name="Kohler A."/>
            <person name="Kuo A."/>
            <person name="Nagy L.G."/>
            <person name="Floudas D."/>
            <person name="Copeland A."/>
            <person name="Barry K.W."/>
            <person name="Cichocki N."/>
            <person name="Veneault-Fourrey C."/>
            <person name="LaButti K."/>
            <person name="Lindquist E.A."/>
            <person name="Lipzen A."/>
            <person name="Lundell T."/>
            <person name="Morin E."/>
            <person name="Murat C."/>
            <person name="Riley R."/>
            <person name="Ohm R."/>
            <person name="Sun H."/>
            <person name="Tunlid A."/>
            <person name="Henrissat B."/>
            <person name="Grigoriev I.V."/>
            <person name="Hibbett D.S."/>
            <person name="Martin F."/>
        </authorList>
    </citation>
    <scope>NUCLEOTIDE SEQUENCE [LARGE SCALE GENOMIC DNA]</scope>
    <source>
        <strain evidence="6">Foug A</strain>
    </source>
</reference>
<dbReference type="HOGENOM" id="CLU_000288_6_0_1"/>
<gene>
    <name evidence="5" type="ORF">SCLCIDRAFT_118444</name>
</gene>
<evidence type="ECO:0000256" key="2">
    <source>
        <dbReference type="ARBA" id="ARBA00022737"/>
    </source>
</evidence>
<feature type="repeat" description="WD" evidence="3">
    <location>
        <begin position="603"/>
        <end position="644"/>
    </location>
</feature>
<sequence length="774" mass="86544">MQELRDQPAPDIRYGLKQIYEDLSSNCLTRADRAGLNEAKKCLDGTRIEILNEIVDWINNTDAATPRIFWLYGQAGKGKSAIAHTIALQAQNLGMLGSCFCFSRVRQHEQLHIKLFPTVALDLADRDIRLRPLLVEVMTKNHSLRDTTNVVAQWKQLILEPLSQLKGSPTGNVVVVIDALDESGAEGTRTTVLEVLAAYCAELPENIRIFLTSRPLVDIWEALNTGPHIYAKSLDAIDTGLIMYDIHLYVSTRLRSLRDTFCDEDFQQLATKSGGVFEWARLACDFISPRTGGVIPSDRFHEIMSHAPGDGRTLLDEMYTTFLRDLFRGSNERREFRSVMRQILWLKEPLPISALDCMRDRFPLEDDRYPVGLILNFMASLLVGASEVSTPVRPLHASFYEFLLDERRSGEFFIQQGDAHRDLAVASLSVMQAGLRFNICGLETSYLSNLEVADLERRVQDNIPSHLLYSCRFWATHLKDSAFDPDLAQLLRWLVTGEQMLFWLEALGVSKLIGEANWALTYAEGWLQRRMEHEELLFIRDGIKFVQNFAGVIGKSTPHLYLSALPFSPSESILVRSLAERFTRIAQVAVGQHDEWPKNQQVLQGHTDLVSSVAFSPDGRHIVSGSEDETIRLWDAQTGGQVGNPLQGHTSLVNSVAFSPDGRHIVSGSWDETIRLWDAQTGGHLGNPLQGHTSSVNSVAFSPDGRQIVSGSWDETIRLWDAQTGGKVGNVLTEQTAYSLSSTLSPIHFSSSVAHALYDAQSLFVDMSNVEGDC</sequence>
<dbReference type="AlphaFoldDB" id="A0A0C3E4W2"/>
<dbReference type="PANTHER" id="PTHR22847">
    <property type="entry name" value="WD40 REPEAT PROTEIN"/>
    <property type="match status" value="1"/>
</dbReference>
<evidence type="ECO:0000256" key="3">
    <source>
        <dbReference type="PROSITE-ProRule" id="PRU00221"/>
    </source>
</evidence>
<dbReference type="EMBL" id="KN822038">
    <property type="protein sequence ID" value="KIM63056.1"/>
    <property type="molecule type" value="Genomic_DNA"/>
</dbReference>
<keyword evidence="1 3" id="KW-0853">WD repeat</keyword>
<evidence type="ECO:0000256" key="1">
    <source>
        <dbReference type="ARBA" id="ARBA00022574"/>
    </source>
</evidence>
<dbReference type="SUPFAM" id="SSF50978">
    <property type="entry name" value="WD40 repeat-like"/>
    <property type="match status" value="1"/>
</dbReference>
<evidence type="ECO:0000313" key="5">
    <source>
        <dbReference type="EMBL" id="KIM63056.1"/>
    </source>
</evidence>
<organism evidence="5 6">
    <name type="scientific">Scleroderma citrinum Foug A</name>
    <dbReference type="NCBI Taxonomy" id="1036808"/>
    <lineage>
        <taxon>Eukaryota</taxon>
        <taxon>Fungi</taxon>
        <taxon>Dikarya</taxon>
        <taxon>Basidiomycota</taxon>
        <taxon>Agaricomycotina</taxon>
        <taxon>Agaricomycetes</taxon>
        <taxon>Agaricomycetidae</taxon>
        <taxon>Boletales</taxon>
        <taxon>Sclerodermatineae</taxon>
        <taxon>Sclerodermataceae</taxon>
        <taxon>Scleroderma</taxon>
    </lineage>
</organism>
<feature type="domain" description="Nephrocystin 3-like N-terminal" evidence="4">
    <location>
        <begin position="53"/>
        <end position="214"/>
    </location>
</feature>
<dbReference type="InterPro" id="IPR019775">
    <property type="entry name" value="WD40_repeat_CS"/>
</dbReference>
<dbReference type="InterPro" id="IPR027417">
    <property type="entry name" value="P-loop_NTPase"/>
</dbReference>
<feature type="repeat" description="WD" evidence="3">
    <location>
        <begin position="646"/>
        <end position="687"/>
    </location>
</feature>
<dbReference type="PROSITE" id="PS50294">
    <property type="entry name" value="WD_REPEATS_REGION"/>
    <property type="match status" value="3"/>
</dbReference>
<dbReference type="PROSITE" id="PS00678">
    <property type="entry name" value="WD_REPEATS_1"/>
    <property type="match status" value="3"/>
</dbReference>
<reference evidence="5 6" key="1">
    <citation type="submission" date="2014-04" db="EMBL/GenBank/DDBJ databases">
        <authorList>
            <consortium name="DOE Joint Genome Institute"/>
            <person name="Kuo A."/>
            <person name="Kohler A."/>
            <person name="Nagy L.G."/>
            <person name="Floudas D."/>
            <person name="Copeland A."/>
            <person name="Barry K.W."/>
            <person name="Cichocki N."/>
            <person name="Veneault-Fourrey C."/>
            <person name="LaButti K."/>
            <person name="Lindquist E.A."/>
            <person name="Lipzen A."/>
            <person name="Lundell T."/>
            <person name="Morin E."/>
            <person name="Murat C."/>
            <person name="Sun H."/>
            <person name="Tunlid A."/>
            <person name="Henrissat B."/>
            <person name="Grigoriev I.V."/>
            <person name="Hibbett D.S."/>
            <person name="Martin F."/>
            <person name="Nordberg H.P."/>
            <person name="Cantor M.N."/>
            <person name="Hua S.X."/>
        </authorList>
    </citation>
    <scope>NUCLEOTIDE SEQUENCE [LARGE SCALE GENOMIC DNA]</scope>
    <source>
        <strain evidence="5 6">Foug A</strain>
    </source>
</reference>
<protein>
    <recommendedName>
        <fullName evidence="4">Nephrocystin 3-like N-terminal domain-containing protein</fullName>
    </recommendedName>
</protein>
<dbReference type="CDD" id="cd00200">
    <property type="entry name" value="WD40"/>
    <property type="match status" value="1"/>
</dbReference>
<dbReference type="InterPro" id="IPR015943">
    <property type="entry name" value="WD40/YVTN_repeat-like_dom_sf"/>
</dbReference>
<evidence type="ECO:0000259" key="4">
    <source>
        <dbReference type="Pfam" id="PF24883"/>
    </source>
</evidence>
<dbReference type="GO" id="GO:1990234">
    <property type="term" value="C:transferase complex"/>
    <property type="evidence" value="ECO:0007669"/>
    <property type="project" value="UniProtKB-ARBA"/>
</dbReference>
<keyword evidence="2" id="KW-0677">Repeat</keyword>
<name>A0A0C3E4W2_9AGAM</name>
<dbReference type="PROSITE" id="PS50082">
    <property type="entry name" value="WD_REPEATS_2"/>
    <property type="match status" value="3"/>
</dbReference>
<dbReference type="InterPro" id="IPR020472">
    <property type="entry name" value="WD40_PAC1"/>
</dbReference>
<dbReference type="InParanoid" id="A0A0C3E4W2"/>
<feature type="repeat" description="WD" evidence="3">
    <location>
        <begin position="689"/>
        <end position="730"/>
    </location>
</feature>
<dbReference type="Pfam" id="PF00400">
    <property type="entry name" value="WD40"/>
    <property type="match status" value="3"/>
</dbReference>
<dbReference type="STRING" id="1036808.A0A0C3E4W2"/>
<dbReference type="Pfam" id="PF24883">
    <property type="entry name" value="NPHP3_N"/>
    <property type="match status" value="1"/>
</dbReference>
<dbReference type="InterPro" id="IPR036322">
    <property type="entry name" value="WD40_repeat_dom_sf"/>
</dbReference>
<dbReference type="Gene3D" id="3.40.50.300">
    <property type="entry name" value="P-loop containing nucleotide triphosphate hydrolases"/>
    <property type="match status" value="1"/>
</dbReference>
<dbReference type="InterPro" id="IPR001680">
    <property type="entry name" value="WD40_rpt"/>
</dbReference>
<accession>A0A0C3E4W2</accession>
<dbReference type="PANTHER" id="PTHR22847:SF637">
    <property type="entry name" value="WD REPEAT DOMAIN 5B"/>
    <property type="match status" value="1"/>
</dbReference>
<dbReference type="InterPro" id="IPR056884">
    <property type="entry name" value="NPHP3-like_N"/>
</dbReference>
<dbReference type="OrthoDB" id="163438at2759"/>
<dbReference type="SUPFAM" id="SSF52540">
    <property type="entry name" value="P-loop containing nucleoside triphosphate hydrolases"/>
    <property type="match status" value="1"/>
</dbReference>
<dbReference type="PRINTS" id="PR00320">
    <property type="entry name" value="GPROTEINBRPT"/>
</dbReference>
<proteinExistence type="predicted"/>
<keyword evidence="6" id="KW-1185">Reference proteome</keyword>